<dbReference type="PIRSF" id="PIRSF019251">
    <property type="entry name" value="Rv0465c"/>
    <property type="match status" value="1"/>
</dbReference>
<keyword evidence="7" id="KW-1185">Reference proteome</keyword>
<dbReference type="InterPro" id="IPR010982">
    <property type="entry name" value="Lambda_DNA-bd_dom_sf"/>
</dbReference>
<keyword evidence="4" id="KW-0804">Transcription</keyword>
<organism evidence="6 7">
    <name type="scientific">Cohaesibacter marisflavi</name>
    <dbReference type="NCBI Taxonomy" id="655353"/>
    <lineage>
        <taxon>Bacteria</taxon>
        <taxon>Pseudomonadati</taxon>
        <taxon>Pseudomonadota</taxon>
        <taxon>Alphaproteobacteria</taxon>
        <taxon>Hyphomicrobiales</taxon>
        <taxon>Cohaesibacteraceae</taxon>
    </lineage>
</organism>
<dbReference type="OrthoDB" id="1123084at2"/>
<comment type="similarity">
    <text evidence="1">Belongs to the short-chain fatty acyl-CoA assimilation regulator (ScfR) family.</text>
</comment>
<keyword evidence="2" id="KW-0805">Transcription regulation</keyword>
<protein>
    <recommendedName>
        <fullName evidence="5">HTH cro/C1-type domain-containing protein</fullName>
    </recommendedName>
</protein>
<gene>
    <name evidence="6" type="ORF">SAMN04488056_101365</name>
</gene>
<dbReference type="InterPro" id="IPR001387">
    <property type="entry name" value="Cro/C1-type_HTH"/>
</dbReference>
<name>A0A1I5A6T7_9HYPH</name>
<dbReference type="Proteomes" id="UP000199236">
    <property type="component" value="Unassembled WGS sequence"/>
</dbReference>
<dbReference type="PANTHER" id="PTHR46797:SF23">
    <property type="entry name" value="HTH-TYPE TRANSCRIPTIONAL REGULATOR SUTR"/>
    <property type="match status" value="1"/>
</dbReference>
<dbReference type="InterPro" id="IPR018653">
    <property type="entry name" value="ScfR_C"/>
</dbReference>
<dbReference type="PANTHER" id="PTHR46797">
    <property type="entry name" value="HTH-TYPE TRANSCRIPTIONAL REGULATOR"/>
    <property type="match status" value="1"/>
</dbReference>
<reference evidence="6 7" key="1">
    <citation type="submission" date="2016-10" db="EMBL/GenBank/DDBJ databases">
        <authorList>
            <person name="de Groot N.N."/>
        </authorList>
    </citation>
    <scope>NUCLEOTIDE SEQUENCE [LARGE SCALE GENOMIC DNA]</scope>
    <source>
        <strain evidence="6 7">CGMCC 1.9157</strain>
    </source>
</reference>
<evidence type="ECO:0000256" key="1">
    <source>
        <dbReference type="ARBA" id="ARBA00007227"/>
    </source>
</evidence>
<dbReference type="RefSeq" id="WP_090068244.1">
    <property type="nucleotide sequence ID" value="NZ_FOVR01000001.1"/>
</dbReference>
<dbReference type="AlphaFoldDB" id="A0A1I5A6T7"/>
<dbReference type="InterPro" id="IPR026281">
    <property type="entry name" value="HTH_RamB"/>
</dbReference>
<dbReference type="GO" id="GO:0005829">
    <property type="term" value="C:cytosol"/>
    <property type="evidence" value="ECO:0007669"/>
    <property type="project" value="TreeGrafter"/>
</dbReference>
<dbReference type="Pfam" id="PF01381">
    <property type="entry name" value="HTH_3"/>
    <property type="match status" value="1"/>
</dbReference>
<dbReference type="InterPro" id="IPR050807">
    <property type="entry name" value="TransReg_Diox_bact_type"/>
</dbReference>
<keyword evidence="3" id="KW-0238">DNA-binding</keyword>
<proteinExistence type="inferred from homology"/>
<dbReference type="GO" id="GO:0003700">
    <property type="term" value="F:DNA-binding transcription factor activity"/>
    <property type="evidence" value="ECO:0007669"/>
    <property type="project" value="TreeGrafter"/>
</dbReference>
<dbReference type="STRING" id="655353.SAMN04488056_101365"/>
<accession>A0A1I5A6T7</accession>
<evidence type="ECO:0000256" key="4">
    <source>
        <dbReference type="ARBA" id="ARBA00023163"/>
    </source>
</evidence>
<evidence type="ECO:0000313" key="7">
    <source>
        <dbReference type="Proteomes" id="UP000199236"/>
    </source>
</evidence>
<dbReference type="SUPFAM" id="SSF47413">
    <property type="entry name" value="lambda repressor-like DNA-binding domains"/>
    <property type="match status" value="1"/>
</dbReference>
<dbReference type="SMART" id="SM00530">
    <property type="entry name" value="HTH_XRE"/>
    <property type="match status" value="1"/>
</dbReference>
<dbReference type="GO" id="GO:0003677">
    <property type="term" value="F:DNA binding"/>
    <property type="evidence" value="ECO:0007669"/>
    <property type="project" value="UniProtKB-KW"/>
</dbReference>
<dbReference type="PROSITE" id="PS50943">
    <property type="entry name" value="HTH_CROC1"/>
    <property type="match status" value="1"/>
</dbReference>
<evidence type="ECO:0000313" key="6">
    <source>
        <dbReference type="EMBL" id="SFN57909.1"/>
    </source>
</evidence>
<dbReference type="InterPro" id="IPR010359">
    <property type="entry name" value="IrrE_HExxH"/>
</dbReference>
<sequence>MAEKLFVGPKVRTLRESHGLTQATFAERIGISTSYLNQIENNQRPLTAPVLLSLSHNFNLSLNDFASADTNRVLADLKEALAEPLFRDTNPGLQELKMATSNSPWLTQAFLTLHQAHRRANERLMVMDDALTAQSYEGADRAILPYEEVRDYFHYHDNYIDELDLAAEDLARRHGLLEGNRLSQFQAYLEDRHAVRVRLTENPANDQTLRRFDEENRILNLNGSLDSASLSFLLAHQIAIMEYRDLIDARVSKANLRSDAAEAIARLGLANYFAGALCLPYQRFLEVARETRHDIDRMRHHFGASQEQICHRLSSMQRPGARGVPFYFLRVDRAGNVTKRHSATRFQFARFGGACPLWNVHEAFEAPGRFLVQVAEMPDGIRYLCVATSITKLGSGYHAPVRRYAIGLGCELSYADEVIYSDGLNLKSDAGITEIGVSCRICERQKCHQRAAPPVDRRLIVNPHFRQFVPFELANSHSDE</sequence>
<evidence type="ECO:0000256" key="3">
    <source>
        <dbReference type="ARBA" id="ARBA00023125"/>
    </source>
</evidence>
<dbReference type="Gene3D" id="1.10.260.40">
    <property type="entry name" value="lambda repressor-like DNA-binding domains"/>
    <property type="match status" value="1"/>
</dbReference>
<dbReference type="EMBL" id="FOVR01000001">
    <property type="protein sequence ID" value="SFN57909.1"/>
    <property type="molecule type" value="Genomic_DNA"/>
</dbReference>
<feature type="domain" description="HTH cro/C1-type" evidence="5">
    <location>
        <begin position="11"/>
        <end position="65"/>
    </location>
</feature>
<dbReference type="Pfam" id="PF06114">
    <property type="entry name" value="Peptidase_M78"/>
    <property type="match status" value="1"/>
</dbReference>
<evidence type="ECO:0000256" key="2">
    <source>
        <dbReference type="ARBA" id="ARBA00023015"/>
    </source>
</evidence>
<dbReference type="CDD" id="cd00093">
    <property type="entry name" value="HTH_XRE"/>
    <property type="match status" value="1"/>
</dbReference>
<dbReference type="Pfam" id="PF09856">
    <property type="entry name" value="ScfRs"/>
    <property type="match status" value="1"/>
</dbReference>
<evidence type="ECO:0000259" key="5">
    <source>
        <dbReference type="PROSITE" id="PS50943"/>
    </source>
</evidence>